<gene>
    <name evidence="3" type="ORF">AFUS01_LOCUS32195</name>
</gene>
<keyword evidence="4" id="KW-1185">Reference proteome</keyword>
<dbReference type="Pfam" id="PF00135">
    <property type="entry name" value="COesterase"/>
    <property type="match status" value="1"/>
</dbReference>
<name>A0A8J2KYR6_9HEXA</name>
<dbReference type="Proteomes" id="UP000708208">
    <property type="component" value="Unassembled WGS sequence"/>
</dbReference>
<dbReference type="EMBL" id="CAJVCH010524412">
    <property type="protein sequence ID" value="CAG7821890.1"/>
    <property type="molecule type" value="Genomic_DNA"/>
</dbReference>
<organism evidence="3 4">
    <name type="scientific">Allacma fusca</name>
    <dbReference type="NCBI Taxonomy" id="39272"/>
    <lineage>
        <taxon>Eukaryota</taxon>
        <taxon>Metazoa</taxon>
        <taxon>Ecdysozoa</taxon>
        <taxon>Arthropoda</taxon>
        <taxon>Hexapoda</taxon>
        <taxon>Collembola</taxon>
        <taxon>Symphypleona</taxon>
        <taxon>Sminthuridae</taxon>
        <taxon>Allacma</taxon>
    </lineage>
</organism>
<feature type="domain" description="Carboxylesterase type B" evidence="2">
    <location>
        <begin position="62"/>
        <end position="103"/>
    </location>
</feature>
<proteinExistence type="predicted"/>
<dbReference type="OrthoDB" id="6846267at2759"/>
<dbReference type="InterPro" id="IPR002018">
    <property type="entry name" value="CarbesteraseB"/>
</dbReference>
<evidence type="ECO:0000313" key="3">
    <source>
        <dbReference type="EMBL" id="CAG7821890.1"/>
    </source>
</evidence>
<evidence type="ECO:0000313" key="4">
    <source>
        <dbReference type="Proteomes" id="UP000708208"/>
    </source>
</evidence>
<evidence type="ECO:0000259" key="2">
    <source>
        <dbReference type="Pfam" id="PF00135"/>
    </source>
</evidence>
<evidence type="ECO:0000256" key="1">
    <source>
        <dbReference type="ARBA" id="ARBA00023180"/>
    </source>
</evidence>
<sequence>MVLITTFLVNVLCALVPCPPQFPGPEISDNNLIDSQADTFRHLRGTNNDTDSDNLQPFEIEPRVGISNGKVEGYFMKTVGGRRILAFEGIPYAEAPIGSRRFRIRVRIAWGTKFLRAFSTCSES</sequence>
<dbReference type="AlphaFoldDB" id="A0A8J2KYR6"/>
<accession>A0A8J2KYR6</accession>
<reference evidence="3" key="1">
    <citation type="submission" date="2021-06" db="EMBL/GenBank/DDBJ databases">
        <authorList>
            <person name="Hodson N. C."/>
            <person name="Mongue J. A."/>
            <person name="Jaron S. K."/>
        </authorList>
    </citation>
    <scope>NUCLEOTIDE SEQUENCE</scope>
</reference>
<protein>
    <recommendedName>
        <fullName evidence="2">Carboxylesterase type B domain-containing protein</fullName>
    </recommendedName>
</protein>
<keyword evidence="1" id="KW-0325">Glycoprotein</keyword>
<comment type="caution">
    <text evidence="3">The sequence shown here is derived from an EMBL/GenBank/DDBJ whole genome shotgun (WGS) entry which is preliminary data.</text>
</comment>